<keyword evidence="6" id="KW-0072">Autophagy</keyword>
<dbReference type="GO" id="GO:0032446">
    <property type="term" value="P:protein modification by small protein conjugation"/>
    <property type="evidence" value="ECO:0007669"/>
    <property type="project" value="TreeGrafter"/>
</dbReference>
<evidence type="ECO:0000256" key="8">
    <source>
        <dbReference type="SAM" id="MobiDB-lite"/>
    </source>
</evidence>
<comment type="similarity">
    <text evidence="1">Belongs to the ATG10 family.</text>
</comment>
<evidence type="ECO:0000256" key="7">
    <source>
        <dbReference type="ARBA" id="ARBA00029833"/>
    </source>
</evidence>
<sequence>MSESATSLASFPFLGRSEFTIACQAFVNRVNACGDLSRLGWTGVRFDYQDGEPVLVIYKTVDGLASRTLHREEQDGATCHKHGEAEDDTTEIEPEDDPEVLVRQPNIRPRLQVEYSVLLSPTYQVPVLYFLLHGPFPKGPEGLDFIYDCLVPAQYRSELKDVGVMGGISIGHHPISNFPAYFVHPCNTPDALRAVAGRSEPTAETYLFLWLGLVGNGVSLHVPSELLTNKSDQ</sequence>
<dbReference type="GO" id="GO:0015031">
    <property type="term" value="P:protein transport"/>
    <property type="evidence" value="ECO:0007669"/>
    <property type="project" value="UniProtKB-KW"/>
</dbReference>
<feature type="compositionally biased region" description="Acidic residues" evidence="8">
    <location>
        <begin position="85"/>
        <end position="98"/>
    </location>
</feature>
<proteinExistence type="inferred from homology"/>
<evidence type="ECO:0000313" key="9">
    <source>
        <dbReference type="EMBL" id="PGH10816.1"/>
    </source>
</evidence>
<dbReference type="PANTHER" id="PTHR14957:SF1">
    <property type="entry name" value="UBIQUITIN-LIKE-CONJUGATING ENZYME ATG10"/>
    <property type="match status" value="1"/>
</dbReference>
<evidence type="ECO:0000256" key="2">
    <source>
        <dbReference type="ARBA" id="ARBA00021099"/>
    </source>
</evidence>
<keyword evidence="4" id="KW-0833">Ubl conjugation pathway</keyword>
<evidence type="ECO:0000313" key="10">
    <source>
        <dbReference type="Proteomes" id="UP000224634"/>
    </source>
</evidence>
<dbReference type="OrthoDB" id="4089664at2759"/>
<dbReference type="STRING" id="1447883.A0A2B7XNS3"/>
<evidence type="ECO:0000256" key="1">
    <source>
        <dbReference type="ARBA" id="ARBA00005696"/>
    </source>
</evidence>
<dbReference type="GO" id="GO:0000045">
    <property type="term" value="P:autophagosome assembly"/>
    <property type="evidence" value="ECO:0007669"/>
    <property type="project" value="TreeGrafter"/>
</dbReference>
<keyword evidence="10" id="KW-1185">Reference proteome</keyword>
<evidence type="ECO:0000256" key="4">
    <source>
        <dbReference type="ARBA" id="ARBA00022786"/>
    </source>
</evidence>
<dbReference type="EMBL" id="PDNA01000141">
    <property type="protein sequence ID" value="PGH10816.1"/>
    <property type="molecule type" value="Genomic_DNA"/>
</dbReference>
<dbReference type="Pfam" id="PF03987">
    <property type="entry name" value="Autophagy_act_C"/>
    <property type="match status" value="1"/>
</dbReference>
<accession>A0A2B7XNS3</accession>
<reference evidence="9 10" key="1">
    <citation type="submission" date="2017-10" db="EMBL/GenBank/DDBJ databases">
        <title>Comparative genomics in systemic dimorphic fungi from Ajellomycetaceae.</title>
        <authorList>
            <person name="Munoz J.F."/>
            <person name="Mcewen J.G."/>
            <person name="Clay O.K."/>
            <person name="Cuomo C.A."/>
        </authorList>
    </citation>
    <scope>NUCLEOTIDE SEQUENCE [LARGE SCALE GENOMIC DNA]</scope>
    <source>
        <strain evidence="9 10">UAMH7299</strain>
    </source>
</reference>
<gene>
    <name evidence="9" type="ORF">AJ80_07367</name>
</gene>
<dbReference type="InterPro" id="IPR007135">
    <property type="entry name" value="Atg3/Atg10"/>
</dbReference>
<organism evidence="9 10">
    <name type="scientific">Polytolypa hystricis (strain UAMH7299)</name>
    <dbReference type="NCBI Taxonomy" id="1447883"/>
    <lineage>
        <taxon>Eukaryota</taxon>
        <taxon>Fungi</taxon>
        <taxon>Dikarya</taxon>
        <taxon>Ascomycota</taxon>
        <taxon>Pezizomycotina</taxon>
        <taxon>Eurotiomycetes</taxon>
        <taxon>Eurotiomycetidae</taxon>
        <taxon>Onygenales</taxon>
        <taxon>Onygenales incertae sedis</taxon>
        <taxon>Polytolypa</taxon>
    </lineage>
</organism>
<keyword evidence="5" id="KW-0813">Transport</keyword>
<name>A0A2B7XNS3_POLH7</name>
<dbReference type="GO" id="GO:0061651">
    <property type="term" value="F:Atg12 conjugating enzyme activity"/>
    <property type="evidence" value="ECO:0007669"/>
    <property type="project" value="TreeGrafter"/>
</dbReference>
<dbReference type="GO" id="GO:0005829">
    <property type="term" value="C:cytosol"/>
    <property type="evidence" value="ECO:0007669"/>
    <property type="project" value="TreeGrafter"/>
</dbReference>
<evidence type="ECO:0000256" key="5">
    <source>
        <dbReference type="ARBA" id="ARBA00022927"/>
    </source>
</evidence>
<evidence type="ECO:0000256" key="6">
    <source>
        <dbReference type="ARBA" id="ARBA00023006"/>
    </source>
</evidence>
<dbReference type="PANTHER" id="PTHR14957">
    <property type="entry name" value="UBIQUITIN-LIKE-CONJUGATING ENZYME ATG10"/>
    <property type="match status" value="1"/>
</dbReference>
<keyword evidence="3" id="KW-0808">Transferase</keyword>
<protein>
    <recommendedName>
        <fullName evidence="2">Ubiquitin-like-conjugating enzyme ATG10</fullName>
    </recommendedName>
    <alternativeName>
        <fullName evidence="7">Autophagy-related protein 10</fullName>
    </alternativeName>
</protein>
<dbReference type="Gene3D" id="3.30.1460.50">
    <property type="match status" value="1"/>
</dbReference>
<evidence type="ECO:0000256" key="3">
    <source>
        <dbReference type="ARBA" id="ARBA00022679"/>
    </source>
</evidence>
<dbReference type="GO" id="GO:0000422">
    <property type="term" value="P:autophagy of mitochondrion"/>
    <property type="evidence" value="ECO:0007669"/>
    <property type="project" value="TreeGrafter"/>
</dbReference>
<feature type="region of interest" description="Disordered" evidence="8">
    <location>
        <begin position="72"/>
        <end position="98"/>
    </location>
</feature>
<dbReference type="AlphaFoldDB" id="A0A2B7XNS3"/>
<comment type="caution">
    <text evidence="9">The sequence shown here is derived from an EMBL/GenBank/DDBJ whole genome shotgun (WGS) entry which is preliminary data.</text>
</comment>
<dbReference type="Proteomes" id="UP000224634">
    <property type="component" value="Unassembled WGS sequence"/>
</dbReference>
<keyword evidence="5" id="KW-0653">Protein transport</keyword>